<sequence>MWRAAAILGYLILACEARLLVALDVETTMILPPSHEIHALKTAEWLIIPLKQSLGYDELSVDCRRKIEKKELIFPQYSPLQQTPVISFTIINNNTNLAKIVTLPLKSHSIFTPLDSLIQTKDYSILTLCYDLTRPFPSYCNPYSEYDSTFVWNLLLRKEFERFGLSEFCVVLLQGTRYHSRGLNNIIDNNEQEQEQQPERNQQQKQNKTKTTGKLNENENSGISPSPSASYFSSQSSSSAQQTNSSNSGAGNEMETEQIVWSNETMKFSSFLLLRGTVPIRWYATIKSLLTAAKQRLKLKKEFWKH</sequence>
<protein>
    <recommendedName>
        <fullName evidence="3">SAC domain-containing protein</fullName>
    </recommendedName>
</protein>
<keyword evidence="2" id="KW-0732">Signal</keyword>
<feature type="signal peptide" evidence="2">
    <location>
        <begin position="1"/>
        <end position="17"/>
    </location>
</feature>
<dbReference type="EMBL" id="SNRW01001812">
    <property type="protein sequence ID" value="KAA6394925.1"/>
    <property type="molecule type" value="Genomic_DNA"/>
</dbReference>
<feature type="chain" id="PRO_5023835410" description="SAC domain-containing protein" evidence="2">
    <location>
        <begin position="18"/>
        <end position="306"/>
    </location>
</feature>
<evidence type="ECO:0000313" key="4">
    <source>
        <dbReference type="EMBL" id="KAA6394925.1"/>
    </source>
</evidence>
<evidence type="ECO:0000259" key="3">
    <source>
        <dbReference type="PROSITE" id="PS50275"/>
    </source>
</evidence>
<name>A0A5J4WKP9_9EUKA</name>
<feature type="compositionally biased region" description="Low complexity" evidence="1">
    <location>
        <begin position="199"/>
        <end position="212"/>
    </location>
</feature>
<dbReference type="PROSITE" id="PS50275">
    <property type="entry name" value="SAC"/>
    <property type="match status" value="1"/>
</dbReference>
<feature type="compositionally biased region" description="Low complexity" evidence="1">
    <location>
        <begin position="220"/>
        <end position="250"/>
    </location>
</feature>
<evidence type="ECO:0000256" key="1">
    <source>
        <dbReference type="SAM" id="MobiDB-lite"/>
    </source>
</evidence>
<feature type="region of interest" description="Disordered" evidence="1">
    <location>
        <begin position="191"/>
        <end position="255"/>
    </location>
</feature>
<proteinExistence type="predicted"/>
<dbReference type="Pfam" id="PF02383">
    <property type="entry name" value="Syja_N"/>
    <property type="match status" value="1"/>
</dbReference>
<evidence type="ECO:0000256" key="2">
    <source>
        <dbReference type="SAM" id="SignalP"/>
    </source>
</evidence>
<dbReference type="PROSITE" id="PS51257">
    <property type="entry name" value="PROKAR_LIPOPROTEIN"/>
    <property type="match status" value="1"/>
</dbReference>
<dbReference type="AlphaFoldDB" id="A0A5J4WKP9"/>
<dbReference type="GO" id="GO:0016791">
    <property type="term" value="F:phosphatase activity"/>
    <property type="evidence" value="ECO:0007669"/>
    <property type="project" value="InterPro"/>
</dbReference>
<comment type="caution">
    <text evidence="4">The sequence shown here is derived from an EMBL/GenBank/DDBJ whole genome shotgun (WGS) entry which is preliminary data.</text>
</comment>
<dbReference type="Proteomes" id="UP000324800">
    <property type="component" value="Unassembled WGS sequence"/>
</dbReference>
<dbReference type="PANTHER" id="PTHR46817:SF1">
    <property type="entry name" value="SAC DOMAIN-CONTAINING PROTEIN"/>
    <property type="match status" value="1"/>
</dbReference>
<feature type="domain" description="SAC" evidence="3">
    <location>
        <begin position="245"/>
        <end position="282"/>
    </location>
</feature>
<evidence type="ECO:0000313" key="5">
    <source>
        <dbReference type="Proteomes" id="UP000324800"/>
    </source>
</evidence>
<dbReference type="PANTHER" id="PTHR46817">
    <property type="entry name" value="PHOSPHOINOSITIDE PHOSPHATASE SAC9-RELATED"/>
    <property type="match status" value="1"/>
</dbReference>
<accession>A0A5J4WKP9</accession>
<reference evidence="4 5" key="1">
    <citation type="submission" date="2019-03" db="EMBL/GenBank/DDBJ databases">
        <title>Single cell metagenomics reveals metabolic interactions within the superorganism composed of flagellate Streblomastix strix and complex community of Bacteroidetes bacteria on its surface.</title>
        <authorList>
            <person name="Treitli S.C."/>
            <person name="Kolisko M."/>
            <person name="Husnik F."/>
            <person name="Keeling P."/>
            <person name="Hampl V."/>
        </authorList>
    </citation>
    <scope>NUCLEOTIDE SEQUENCE [LARGE SCALE GENOMIC DNA]</scope>
    <source>
        <strain evidence="4">ST1C</strain>
    </source>
</reference>
<dbReference type="InterPro" id="IPR002013">
    <property type="entry name" value="SAC_dom"/>
</dbReference>
<gene>
    <name evidence="4" type="ORF">EZS28_009549</name>
</gene>
<organism evidence="4 5">
    <name type="scientific">Streblomastix strix</name>
    <dbReference type="NCBI Taxonomy" id="222440"/>
    <lineage>
        <taxon>Eukaryota</taxon>
        <taxon>Metamonada</taxon>
        <taxon>Preaxostyla</taxon>
        <taxon>Oxymonadida</taxon>
        <taxon>Streblomastigidae</taxon>
        <taxon>Streblomastix</taxon>
    </lineage>
</organism>
<dbReference type="OrthoDB" id="405996at2759"/>